<keyword evidence="2" id="KW-0812">Transmembrane</keyword>
<comment type="caution">
    <text evidence="3">The sequence shown here is derived from an EMBL/GenBank/DDBJ whole genome shotgun (WGS) entry which is preliminary data.</text>
</comment>
<dbReference type="AlphaFoldDB" id="A0AAQ4F9R4"/>
<gene>
    <name evidence="3" type="ORF">V5799_009829</name>
</gene>
<evidence type="ECO:0000313" key="3">
    <source>
        <dbReference type="EMBL" id="KAK8783806.1"/>
    </source>
</evidence>
<keyword evidence="2" id="KW-0472">Membrane</keyword>
<evidence type="ECO:0000313" key="4">
    <source>
        <dbReference type="Proteomes" id="UP001321473"/>
    </source>
</evidence>
<organism evidence="3 4">
    <name type="scientific">Amblyomma americanum</name>
    <name type="common">Lone star tick</name>
    <dbReference type="NCBI Taxonomy" id="6943"/>
    <lineage>
        <taxon>Eukaryota</taxon>
        <taxon>Metazoa</taxon>
        <taxon>Ecdysozoa</taxon>
        <taxon>Arthropoda</taxon>
        <taxon>Chelicerata</taxon>
        <taxon>Arachnida</taxon>
        <taxon>Acari</taxon>
        <taxon>Parasitiformes</taxon>
        <taxon>Ixodida</taxon>
        <taxon>Ixodoidea</taxon>
        <taxon>Ixodidae</taxon>
        <taxon>Amblyomminae</taxon>
        <taxon>Amblyomma</taxon>
    </lineage>
</organism>
<feature type="region of interest" description="Disordered" evidence="1">
    <location>
        <begin position="19"/>
        <end position="66"/>
    </location>
</feature>
<keyword evidence="2" id="KW-1133">Transmembrane helix</keyword>
<evidence type="ECO:0000256" key="1">
    <source>
        <dbReference type="SAM" id="MobiDB-lite"/>
    </source>
</evidence>
<feature type="compositionally biased region" description="Polar residues" evidence="1">
    <location>
        <begin position="19"/>
        <end position="28"/>
    </location>
</feature>
<accession>A0AAQ4F9R4</accession>
<protein>
    <submittedName>
        <fullName evidence="3">Uncharacterized protein</fullName>
    </submittedName>
</protein>
<feature type="transmembrane region" description="Helical" evidence="2">
    <location>
        <begin position="104"/>
        <end position="125"/>
    </location>
</feature>
<sequence>MEENFCYNLSLLRVLRSSDTPQPVTSGLSEVIDKEPAPLSPAADVDTDQLQVSSTSNDGAGPVTTGTASTLPVAPAAFEYTQGPLIRVDNAAPAQRAASDPLQYFLIGILFAGLFVAAALVVIGAPSGPLSSYDLQSEQKRRPAQPPLMPRYDIQDVADENLFMVHDFFFLVIKTLHDLIKMVEHCLDGLLNVIYLIFQRH</sequence>
<name>A0AAQ4F9R4_AMBAM</name>
<dbReference type="EMBL" id="JARKHS020005155">
    <property type="protein sequence ID" value="KAK8783806.1"/>
    <property type="molecule type" value="Genomic_DNA"/>
</dbReference>
<evidence type="ECO:0000256" key="2">
    <source>
        <dbReference type="SAM" id="Phobius"/>
    </source>
</evidence>
<dbReference type="Proteomes" id="UP001321473">
    <property type="component" value="Unassembled WGS sequence"/>
</dbReference>
<keyword evidence="4" id="KW-1185">Reference proteome</keyword>
<proteinExistence type="predicted"/>
<feature type="compositionally biased region" description="Polar residues" evidence="1">
    <location>
        <begin position="48"/>
        <end position="66"/>
    </location>
</feature>
<reference evidence="3 4" key="1">
    <citation type="journal article" date="2023" name="Arcadia Sci">
        <title>De novo assembly of a long-read Amblyomma americanum tick genome.</title>
        <authorList>
            <person name="Chou S."/>
            <person name="Poskanzer K.E."/>
            <person name="Rollins M."/>
            <person name="Thuy-Boun P.S."/>
        </authorList>
    </citation>
    <scope>NUCLEOTIDE SEQUENCE [LARGE SCALE GENOMIC DNA]</scope>
    <source>
        <strain evidence="3">F_SG_1</strain>
        <tissue evidence="3">Salivary glands</tissue>
    </source>
</reference>